<dbReference type="InterPro" id="IPR046348">
    <property type="entry name" value="SIS_dom_sf"/>
</dbReference>
<dbReference type="PANTHER" id="PTHR30514">
    <property type="entry name" value="GLUCOKINASE"/>
    <property type="match status" value="1"/>
</dbReference>
<comment type="caution">
    <text evidence="6">The sequence shown here is derived from an EMBL/GenBank/DDBJ whole genome shotgun (WGS) entry which is preliminary data.</text>
</comment>
<dbReference type="RefSeq" id="WP_344956800.1">
    <property type="nucleotide sequence ID" value="NZ_BAABCX010000002.1"/>
</dbReference>
<dbReference type="InterPro" id="IPR009057">
    <property type="entry name" value="Homeodomain-like_sf"/>
</dbReference>
<reference evidence="7" key="1">
    <citation type="journal article" date="2019" name="Int. J. Syst. Evol. Microbiol.">
        <title>The Global Catalogue of Microorganisms (GCM) 10K type strain sequencing project: providing services to taxonomists for standard genome sequencing and annotation.</title>
        <authorList>
            <consortium name="The Broad Institute Genomics Platform"/>
            <consortium name="The Broad Institute Genome Sequencing Center for Infectious Disease"/>
            <person name="Wu L."/>
            <person name="Ma J."/>
        </authorList>
    </citation>
    <scope>NUCLEOTIDE SEQUENCE [LARGE SCALE GENOMIC DNA]</scope>
    <source>
        <strain evidence="7">JCM 17110</strain>
    </source>
</reference>
<dbReference type="SUPFAM" id="SSF46689">
    <property type="entry name" value="Homeodomain-like"/>
    <property type="match status" value="1"/>
</dbReference>
<gene>
    <name evidence="6" type="ORF">GCM10022394_16420</name>
</gene>
<dbReference type="Proteomes" id="UP001500795">
    <property type="component" value="Unassembled WGS sequence"/>
</dbReference>
<dbReference type="EMBL" id="BAABCX010000002">
    <property type="protein sequence ID" value="GAA3537555.1"/>
    <property type="molecule type" value="Genomic_DNA"/>
</dbReference>
<evidence type="ECO:0000256" key="1">
    <source>
        <dbReference type="ARBA" id="ARBA00023015"/>
    </source>
</evidence>
<evidence type="ECO:0000313" key="6">
    <source>
        <dbReference type="EMBL" id="GAA3537555.1"/>
    </source>
</evidence>
<dbReference type="PROSITE" id="PS51071">
    <property type="entry name" value="HTH_RPIR"/>
    <property type="match status" value="1"/>
</dbReference>
<dbReference type="InterPro" id="IPR036388">
    <property type="entry name" value="WH-like_DNA-bd_sf"/>
</dbReference>
<dbReference type="Pfam" id="PF01380">
    <property type="entry name" value="SIS"/>
    <property type="match status" value="1"/>
</dbReference>
<evidence type="ECO:0000259" key="5">
    <source>
        <dbReference type="PROSITE" id="PS51464"/>
    </source>
</evidence>
<dbReference type="Gene3D" id="3.40.50.10490">
    <property type="entry name" value="Glucose-6-phosphate isomerase like protein, domain 1"/>
    <property type="match status" value="1"/>
</dbReference>
<dbReference type="PANTHER" id="PTHR30514:SF1">
    <property type="entry name" value="HTH-TYPE TRANSCRIPTIONAL REGULATOR HEXR-RELATED"/>
    <property type="match status" value="1"/>
</dbReference>
<keyword evidence="2" id="KW-0238">DNA-binding</keyword>
<dbReference type="InterPro" id="IPR001347">
    <property type="entry name" value="SIS_dom"/>
</dbReference>
<dbReference type="SUPFAM" id="SSF53697">
    <property type="entry name" value="SIS domain"/>
    <property type="match status" value="1"/>
</dbReference>
<evidence type="ECO:0000256" key="3">
    <source>
        <dbReference type="ARBA" id="ARBA00023163"/>
    </source>
</evidence>
<evidence type="ECO:0000313" key="7">
    <source>
        <dbReference type="Proteomes" id="UP001500795"/>
    </source>
</evidence>
<evidence type="ECO:0000259" key="4">
    <source>
        <dbReference type="PROSITE" id="PS51071"/>
    </source>
</evidence>
<keyword evidence="7" id="KW-1185">Reference proteome</keyword>
<organism evidence="6 7">
    <name type="scientific">Zobellella aerophila</name>
    <dbReference type="NCBI Taxonomy" id="870480"/>
    <lineage>
        <taxon>Bacteria</taxon>
        <taxon>Pseudomonadati</taxon>
        <taxon>Pseudomonadota</taxon>
        <taxon>Gammaproteobacteria</taxon>
        <taxon>Aeromonadales</taxon>
        <taxon>Aeromonadaceae</taxon>
        <taxon>Zobellella</taxon>
    </lineage>
</organism>
<feature type="domain" description="SIS" evidence="5">
    <location>
        <begin position="120"/>
        <end position="260"/>
    </location>
</feature>
<name>A0ABP6VP89_9GAMM</name>
<keyword evidence="3" id="KW-0804">Transcription</keyword>
<sequence length="287" mass="31189">MTYEIDIVSRITEKFPELSDAEKRVAQLVLDDIAASARASIGQLAQEAGVSQATITRFAKSVNCRDVRDLKVRLAQSLAVGQRFIHEAPDLDGINGIYEGIKNVLEMNRKVVDEAAIKQAVGWLSQARQTLVVGMGGGSTIMAQELQFRLFRLGFVVSSYNDGLLGRMVASSVSAKDVFVALSLTGFTPEVVESAEIAKHYGAKVIAITSKGSPLAKVADLTLGLVTQETDFIYKPTASRYAMMALIDVVATELALAHKRQVRDQLRRLKLTLDAHRGGTDRQPLGD</sequence>
<dbReference type="CDD" id="cd05013">
    <property type="entry name" value="SIS_RpiR"/>
    <property type="match status" value="1"/>
</dbReference>
<feature type="domain" description="HTH rpiR-type" evidence="4">
    <location>
        <begin position="5"/>
        <end position="81"/>
    </location>
</feature>
<keyword evidence="1" id="KW-0805">Transcription regulation</keyword>
<dbReference type="InterPro" id="IPR000281">
    <property type="entry name" value="HTH_RpiR"/>
</dbReference>
<dbReference type="InterPro" id="IPR035472">
    <property type="entry name" value="RpiR-like_SIS"/>
</dbReference>
<proteinExistence type="predicted"/>
<dbReference type="Gene3D" id="1.10.10.10">
    <property type="entry name" value="Winged helix-like DNA-binding domain superfamily/Winged helix DNA-binding domain"/>
    <property type="match status" value="1"/>
</dbReference>
<dbReference type="Pfam" id="PF01418">
    <property type="entry name" value="HTH_6"/>
    <property type="match status" value="1"/>
</dbReference>
<dbReference type="InterPro" id="IPR047640">
    <property type="entry name" value="RpiR-like"/>
</dbReference>
<accession>A0ABP6VP89</accession>
<evidence type="ECO:0000256" key="2">
    <source>
        <dbReference type="ARBA" id="ARBA00023125"/>
    </source>
</evidence>
<dbReference type="PROSITE" id="PS51464">
    <property type="entry name" value="SIS"/>
    <property type="match status" value="1"/>
</dbReference>
<protein>
    <submittedName>
        <fullName evidence="6">MurR/RpiR family transcriptional regulator</fullName>
    </submittedName>
</protein>